<keyword evidence="1" id="KW-0732">Signal</keyword>
<dbReference type="Proteomes" id="UP000503498">
    <property type="component" value="Chromosome"/>
</dbReference>
<sequence length="146" mass="15425">MILLLLGAFPTSVYAQNDVPPTWTIRAAIPGKQLLGEWELAKITSQDELMRQAAAAQVGVSRGSSFQIEVKLVNPAGVEMDVTGSSKLLYRPKACLIVTAGGLATLPSIPSSPGTCQPGDPVPFTIIYFDKSAGIAAANMYSMKID</sequence>
<dbReference type="RefSeq" id="WP_168968452.1">
    <property type="nucleotide sequence ID" value="NZ_CP051651.1"/>
</dbReference>
<evidence type="ECO:0000256" key="1">
    <source>
        <dbReference type="SAM" id="SignalP"/>
    </source>
</evidence>
<dbReference type="AlphaFoldDB" id="A0A7Z2ZFJ7"/>
<dbReference type="EMBL" id="CP051651">
    <property type="protein sequence ID" value="QJD66449.1"/>
    <property type="molecule type" value="Genomic_DNA"/>
</dbReference>
<proteinExistence type="predicted"/>
<organism evidence="2 3">
    <name type="scientific">Xanthomonas campestris pv. badrii</name>
    <dbReference type="NCBI Taxonomy" id="149696"/>
    <lineage>
        <taxon>Bacteria</taxon>
        <taxon>Pseudomonadati</taxon>
        <taxon>Pseudomonadota</taxon>
        <taxon>Gammaproteobacteria</taxon>
        <taxon>Lysobacterales</taxon>
        <taxon>Lysobacteraceae</taxon>
        <taxon>Xanthomonas</taxon>
    </lineage>
</organism>
<evidence type="ECO:0000313" key="3">
    <source>
        <dbReference type="Proteomes" id="UP000503498"/>
    </source>
</evidence>
<reference evidence="2 3" key="1">
    <citation type="submission" date="2020-04" db="EMBL/GenBank/DDBJ databases">
        <title>Genome-Wide Identification of 5-Methylcytosine Sites in Bacterial Genomes By High-Throughput Sequencing of MspJI Restriction Fragments.</title>
        <authorList>
            <person name="Wu V."/>
        </authorList>
    </citation>
    <scope>NUCLEOTIDE SEQUENCE [LARGE SCALE GENOMIC DNA]</scope>
    <source>
        <strain evidence="2 3">NEB122</strain>
    </source>
</reference>
<evidence type="ECO:0000313" key="2">
    <source>
        <dbReference type="EMBL" id="QJD66449.1"/>
    </source>
</evidence>
<reference evidence="2 3" key="2">
    <citation type="submission" date="2020-04" db="EMBL/GenBank/DDBJ databases">
        <authorList>
            <person name="Fomenkov A."/>
            <person name="Anton B.P."/>
            <person name="Roberts R.J."/>
        </authorList>
    </citation>
    <scope>NUCLEOTIDE SEQUENCE [LARGE SCALE GENOMIC DNA]</scope>
    <source>
        <strain evidence="2 3">NEB122</strain>
    </source>
</reference>
<feature type="signal peptide" evidence="1">
    <location>
        <begin position="1"/>
        <end position="15"/>
    </location>
</feature>
<feature type="chain" id="PRO_5030897569" evidence="1">
    <location>
        <begin position="16"/>
        <end position="146"/>
    </location>
</feature>
<name>A0A7Z2ZFJ7_XANCA</name>
<gene>
    <name evidence="2" type="ORF">HG421_01015</name>
</gene>
<protein>
    <submittedName>
        <fullName evidence="2">Uncharacterized protein</fullName>
    </submittedName>
</protein>
<accession>A0A7Z2ZFJ7</accession>